<evidence type="ECO:0000259" key="3">
    <source>
        <dbReference type="PROSITE" id="PS50263"/>
    </source>
</evidence>
<dbReference type="Gene3D" id="3.60.110.10">
    <property type="entry name" value="Carbon-nitrogen hydrolase"/>
    <property type="match status" value="1"/>
</dbReference>
<dbReference type="EMBL" id="FOSB01000002">
    <property type="protein sequence ID" value="SFJ53158.1"/>
    <property type="molecule type" value="Genomic_DNA"/>
</dbReference>
<evidence type="ECO:0000256" key="2">
    <source>
        <dbReference type="ARBA" id="ARBA00022801"/>
    </source>
</evidence>
<dbReference type="PANTHER" id="PTHR43674">
    <property type="entry name" value="NITRILASE C965.09-RELATED"/>
    <property type="match status" value="1"/>
</dbReference>
<dbReference type="InterPro" id="IPR036526">
    <property type="entry name" value="C-N_Hydrolase_sf"/>
</dbReference>
<feature type="domain" description="CN hydrolase" evidence="3">
    <location>
        <begin position="4"/>
        <end position="238"/>
    </location>
</feature>
<keyword evidence="5" id="KW-1185">Reference proteome</keyword>
<dbReference type="PROSITE" id="PS01227">
    <property type="entry name" value="UPF0012"/>
    <property type="match status" value="1"/>
</dbReference>
<dbReference type="PANTHER" id="PTHR43674:SF2">
    <property type="entry name" value="BETA-UREIDOPROPIONASE"/>
    <property type="match status" value="1"/>
</dbReference>
<dbReference type="Proteomes" id="UP000183557">
    <property type="component" value="Unassembled WGS sequence"/>
</dbReference>
<dbReference type="InterPro" id="IPR044083">
    <property type="entry name" value="RamA-like"/>
</dbReference>
<evidence type="ECO:0000313" key="4">
    <source>
        <dbReference type="EMBL" id="SFJ53158.1"/>
    </source>
</evidence>
<reference evidence="5" key="1">
    <citation type="submission" date="2016-10" db="EMBL/GenBank/DDBJ databases">
        <authorList>
            <person name="Varghese N."/>
            <person name="Submissions S."/>
        </authorList>
    </citation>
    <scope>NUCLEOTIDE SEQUENCE [LARGE SCALE GENOMIC DNA]</scope>
    <source>
        <strain evidence="5">CGMCC 1.3704</strain>
    </source>
</reference>
<dbReference type="GO" id="GO:0016811">
    <property type="term" value="F:hydrolase activity, acting on carbon-nitrogen (but not peptide) bonds, in linear amides"/>
    <property type="evidence" value="ECO:0007669"/>
    <property type="project" value="UniProtKB-ARBA"/>
</dbReference>
<dbReference type="AlphaFoldDB" id="A0A1I3S3F6"/>
<dbReference type="InterPro" id="IPR050345">
    <property type="entry name" value="Aliph_Amidase/BUP"/>
</dbReference>
<dbReference type="InterPro" id="IPR003010">
    <property type="entry name" value="C-N_Hydrolase"/>
</dbReference>
<evidence type="ECO:0000256" key="1">
    <source>
        <dbReference type="ARBA" id="ARBA00010613"/>
    </source>
</evidence>
<organism evidence="4 5">
    <name type="scientific">Halobacillus dabanensis</name>
    <dbReference type="NCBI Taxonomy" id="240302"/>
    <lineage>
        <taxon>Bacteria</taxon>
        <taxon>Bacillati</taxon>
        <taxon>Bacillota</taxon>
        <taxon>Bacilli</taxon>
        <taxon>Bacillales</taxon>
        <taxon>Bacillaceae</taxon>
        <taxon>Halobacillus</taxon>
    </lineage>
</organism>
<protein>
    <submittedName>
        <fullName evidence="4">(R)-amidase</fullName>
    </submittedName>
</protein>
<dbReference type="RefSeq" id="WP_075035573.1">
    <property type="nucleotide sequence ID" value="NZ_FOSB01000002.1"/>
</dbReference>
<dbReference type="Pfam" id="PF00795">
    <property type="entry name" value="CN_hydrolase"/>
    <property type="match status" value="1"/>
</dbReference>
<sequence length="275" mass="30823">MEKVRIALAQLACEDGQLDDNLTRMDRIIDEHGSSHDVVVFPETYTMGFPSRDICHSLAQSLEGSVVKHLEQKAQEANTTIVTGLYEREDENVYNTTILVGPSGLILSYRKTHLWVGESVRVEAGNKFRSCSWKNTHLGLLICYDIEFPETARTVASLGAELLLVTDGNMHPYGPVHRTAIQARAQENQIFVAMANRVGDDNDGNHYVGGSMISDPYGRIVVEASTDKEEILSSTIDLSMVDESRQHYHYLNERRTNNIKQKLKEDSNGIVEVEI</sequence>
<proteinExistence type="inferred from homology"/>
<accession>A0A1I3S3F6</accession>
<comment type="similarity">
    <text evidence="1">Belongs to the carbon-nitrogen hydrolase superfamily. NIT1/NIT2 family.</text>
</comment>
<gene>
    <name evidence="4" type="ORF">SAMN04487936_102519</name>
</gene>
<dbReference type="PROSITE" id="PS50263">
    <property type="entry name" value="CN_HYDROLASE"/>
    <property type="match status" value="1"/>
</dbReference>
<evidence type="ECO:0000313" key="5">
    <source>
        <dbReference type="Proteomes" id="UP000183557"/>
    </source>
</evidence>
<dbReference type="InterPro" id="IPR001110">
    <property type="entry name" value="UPF0012_CS"/>
</dbReference>
<keyword evidence="2" id="KW-0378">Hydrolase</keyword>
<dbReference type="SUPFAM" id="SSF56317">
    <property type="entry name" value="Carbon-nitrogen hydrolase"/>
    <property type="match status" value="1"/>
</dbReference>
<name>A0A1I3S3F6_HALDA</name>
<dbReference type="CDD" id="cd07576">
    <property type="entry name" value="R-amidase_like"/>
    <property type="match status" value="1"/>
</dbReference>